<dbReference type="PANTHER" id="PTHR45786:SF74">
    <property type="entry name" value="ATP-DEPENDENT DNA HELICASE"/>
    <property type="match status" value="1"/>
</dbReference>
<dbReference type="EMBL" id="CAJVPV010029071">
    <property type="protein sequence ID" value="CAG8737820.1"/>
    <property type="molecule type" value="Genomic_DNA"/>
</dbReference>
<gene>
    <name evidence="1" type="ORF">AMORRO_LOCUS14501</name>
</gene>
<keyword evidence="2" id="KW-1185">Reference proteome</keyword>
<protein>
    <submittedName>
        <fullName evidence="1">15307_t:CDS:1</fullName>
    </submittedName>
</protein>
<feature type="non-terminal residue" evidence="1">
    <location>
        <position position="1"/>
    </location>
</feature>
<accession>A0A9N9NKF9</accession>
<evidence type="ECO:0000313" key="2">
    <source>
        <dbReference type="Proteomes" id="UP000789342"/>
    </source>
</evidence>
<evidence type="ECO:0000313" key="1">
    <source>
        <dbReference type="EMBL" id="CAG8737820.1"/>
    </source>
</evidence>
<proteinExistence type="predicted"/>
<organism evidence="1 2">
    <name type="scientific">Acaulospora morrowiae</name>
    <dbReference type="NCBI Taxonomy" id="94023"/>
    <lineage>
        <taxon>Eukaryota</taxon>
        <taxon>Fungi</taxon>
        <taxon>Fungi incertae sedis</taxon>
        <taxon>Mucoromycota</taxon>
        <taxon>Glomeromycotina</taxon>
        <taxon>Glomeromycetes</taxon>
        <taxon>Diversisporales</taxon>
        <taxon>Acaulosporaceae</taxon>
        <taxon>Acaulospora</taxon>
    </lineage>
</organism>
<dbReference type="Proteomes" id="UP000789342">
    <property type="component" value="Unassembled WGS sequence"/>
</dbReference>
<sequence>AHKILLQTEKECKESKNLTVCLHFSKSTDWHCYNFLLTNEIAVILPGDKLISKVTCDIILRLHGDPLQQIHEGHPTYLPFHYVLLFSYSELKWSTELHHTITDAE</sequence>
<dbReference type="PANTHER" id="PTHR45786">
    <property type="entry name" value="DNA BINDING PROTEIN-LIKE"/>
    <property type="match status" value="1"/>
</dbReference>
<reference evidence="1" key="1">
    <citation type="submission" date="2021-06" db="EMBL/GenBank/DDBJ databases">
        <authorList>
            <person name="Kallberg Y."/>
            <person name="Tangrot J."/>
            <person name="Rosling A."/>
        </authorList>
    </citation>
    <scope>NUCLEOTIDE SEQUENCE</scope>
    <source>
        <strain evidence="1">CL551</strain>
    </source>
</reference>
<dbReference type="AlphaFoldDB" id="A0A9N9NKF9"/>
<name>A0A9N9NKF9_9GLOM</name>
<comment type="caution">
    <text evidence="1">The sequence shown here is derived from an EMBL/GenBank/DDBJ whole genome shotgun (WGS) entry which is preliminary data.</text>
</comment>
<dbReference type="OrthoDB" id="2669322at2759"/>